<dbReference type="Gene3D" id="2.60.120.260">
    <property type="entry name" value="Galactose-binding domain-like"/>
    <property type="match status" value="1"/>
</dbReference>
<dbReference type="PANTHER" id="PTHR45713:SF6">
    <property type="entry name" value="F5_8 TYPE C DOMAIN-CONTAINING PROTEIN"/>
    <property type="match status" value="1"/>
</dbReference>
<reference evidence="2" key="1">
    <citation type="journal article" date="2020" name="Nature">
        <title>Giant virus diversity and host interactions through global metagenomics.</title>
        <authorList>
            <person name="Schulz F."/>
            <person name="Roux S."/>
            <person name="Paez-Espino D."/>
            <person name="Jungbluth S."/>
            <person name="Walsh D.A."/>
            <person name="Denef V.J."/>
            <person name="McMahon K.D."/>
            <person name="Konstantinidis K.T."/>
            <person name="Eloe-Fadrosh E.A."/>
            <person name="Kyrpides N.C."/>
            <person name="Woyke T."/>
        </authorList>
    </citation>
    <scope>NUCLEOTIDE SEQUENCE</scope>
    <source>
        <strain evidence="2">GVMAG-M-3300021185-45</strain>
    </source>
</reference>
<evidence type="ECO:0000256" key="1">
    <source>
        <dbReference type="SAM" id="Phobius"/>
    </source>
</evidence>
<keyword evidence="1" id="KW-0812">Transmembrane</keyword>
<protein>
    <recommendedName>
        <fullName evidence="3">F5/8 type C domain-containing protein</fullName>
    </recommendedName>
</protein>
<dbReference type="SUPFAM" id="SSF49785">
    <property type="entry name" value="Galactose-binding domain-like"/>
    <property type="match status" value="1"/>
</dbReference>
<dbReference type="AlphaFoldDB" id="A0A6C0CHL9"/>
<dbReference type="Pfam" id="PF22633">
    <property type="entry name" value="F5_F8_type_C_2"/>
    <property type="match status" value="1"/>
</dbReference>
<dbReference type="InterPro" id="IPR008979">
    <property type="entry name" value="Galactose-bd-like_sf"/>
</dbReference>
<evidence type="ECO:0008006" key="3">
    <source>
        <dbReference type="Google" id="ProtNLM"/>
    </source>
</evidence>
<keyword evidence="1" id="KW-1133">Transmembrane helix</keyword>
<accession>A0A6C0CHL9</accession>
<dbReference type="Gene3D" id="3.50.4.10">
    <property type="entry name" value="Hepatocyte Growth Factor"/>
    <property type="match status" value="1"/>
</dbReference>
<evidence type="ECO:0000313" key="2">
    <source>
        <dbReference type="EMBL" id="QHT04286.1"/>
    </source>
</evidence>
<dbReference type="InterPro" id="IPR051941">
    <property type="entry name" value="BG_Antigen-Binding_Lectin"/>
</dbReference>
<name>A0A6C0CHL9_9ZZZZ</name>
<dbReference type="PANTHER" id="PTHR45713">
    <property type="entry name" value="FTP DOMAIN-CONTAINING PROTEIN"/>
    <property type="match status" value="1"/>
</dbReference>
<feature type="transmembrane region" description="Helical" evidence="1">
    <location>
        <begin position="809"/>
        <end position="827"/>
    </location>
</feature>
<sequence length="828" mass="92696">MSNNIKEGEFYINERKKQEKCLKKDLDVIEGFTVVSRQEQKKNPSKFFIPDGADPGQTIMCEPDKIRFVRINQTNNYLTIQEVQIFDKDGNNVALQGTYSDEYELTKGFCRKTTNEGVGVGTPGSQYKGNLTVNECEEKCDTGCSAYEIQNETSTEGINPGCWTYQDPTVKGDGNKNAICRVRQRNSGTPVATMSSYYKGTNPFMAINGITSDNQAWPNSACTQSATGGWWEVDLGRPIDVKKVVIYNRPDCCQERLSGAQLILIDREHKTVLTKTLNSNRRQEFIIKSDKKNCGGPVLEKNMDDFDELRELRLEYNRMLQSFDQSWKILIEDSDRYIKASNKNNNDFANSYVRDKSSGAVGYVTSRGVWKWISNPTQGDSIQGRGECPGNWRGYKDTTADTGQLYSISSAPEGEIIKMDGQELIKGSNMLDSQTCGYAGKNVYVTKPATPSNPQYEGCVTGNPGEYQSDLGNASVAQCRQRAADKGSNVYMFGKQDGSTGTAPCYVGGSAGGIVNDTTYCYSTGKDPRFGGEIPGYTTKHKARFGRTHHTYHPPVPTYSKYTTEGANISALNKTYHITDDLQARLVVHAKRGNKESPNNYQLLNNYDSAGNDITTATSGDINEIKNLCKNTNGCAGFVYNPSTGQYWLKNENMWPKGNRQKHSGLQLYIRGTDTNFGHHRCSSTVKFSSQNDMWGSLSGGEYRQGPNMTYSSTCGLGTISNRDKTYISEMRTKLEMQLQKIYKKIIDLSGENIELNKKLLKEHSLLEKRLAKYQDTYKQIGMERNLINRDSAMNEDAELNMLSRNKMYIMWSILAVGMAFAVTKFTK</sequence>
<dbReference type="EMBL" id="MN739425">
    <property type="protein sequence ID" value="QHT04286.1"/>
    <property type="molecule type" value="Genomic_DNA"/>
</dbReference>
<keyword evidence="1" id="KW-0472">Membrane</keyword>
<proteinExistence type="predicted"/>
<organism evidence="2">
    <name type="scientific">viral metagenome</name>
    <dbReference type="NCBI Taxonomy" id="1070528"/>
    <lineage>
        <taxon>unclassified sequences</taxon>
        <taxon>metagenomes</taxon>
        <taxon>organismal metagenomes</taxon>
    </lineage>
</organism>